<feature type="region of interest" description="Disordered" evidence="2">
    <location>
        <begin position="253"/>
        <end position="276"/>
    </location>
</feature>
<dbReference type="AlphaFoldDB" id="A0A8S1K1G1"/>
<feature type="compositionally biased region" description="Low complexity" evidence="2">
    <location>
        <begin position="258"/>
        <end position="268"/>
    </location>
</feature>
<accession>A0A8S1K1G1</accession>
<feature type="coiled-coil region" evidence="1">
    <location>
        <begin position="167"/>
        <end position="216"/>
    </location>
</feature>
<protein>
    <submittedName>
        <fullName evidence="3">Uncharacterized protein</fullName>
    </submittedName>
</protein>
<keyword evidence="4" id="KW-1185">Reference proteome</keyword>
<keyword evidence="1" id="KW-0175">Coiled coil</keyword>
<evidence type="ECO:0000313" key="3">
    <source>
        <dbReference type="EMBL" id="CAD8049298.1"/>
    </source>
</evidence>
<comment type="caution">
    <text evidence="3">The sequence shown here is derived from an EMBL/GenBank/DDBJ whole genome shotgun (WGS) entry which is preliminary data.</text>
</comment>
<dbReference type="OrthoDB" id="290979at2759"/>
<sequence length="276" mass="31519">MSQCPIEQHDQQKIKYICIDPKCSQDQKLGCADCFLENHISLSPQNHSHMRVQISKFEEDLNKKILNVKNLQIEPITNDSSQFDEDFNVCLNQVASKLNDFKDGLKEEMNNDKLNFDNHVIEFKNTIQNQIDPILPCQTSSVLSCSPEELSKAISFYQDSDQLSSILQKQIDSIESHREKVQQNKQKITNKLQNVVDQMLRQLEENQIKKSNTEIQGTPEKASASQAAIFLSASSTTQSPPIKTIIDAARSRKSILSQTQQQQQQMQQKKGIRNKN</sequence>
<dbReference type="EMBL" id="CAJJDN010000004">
    <property type="protein sequence ID" value="CAD8049298.1"/>
    <property type="molecule type" value="Genomic_DNA"/>
</dbReference>
<name>A0A8S1K1G1_9CILI</name>
<evidence type="ECO:0000313" key="4">
    <source>
        <dbReference type="Proteomes" id="UP000692954"/>
    </source>
</evidence>
<organism evidence="3 4">
    <name type="scientific">Paramecium sonneborni</name>
    <dbReference type="NCBI Taxonomy" id="65129"/>
    <lineage>
        <taxon>Eukaryota</taxon>
        <taxon>Sar</taxon>
        <taxon>Alveolata</taxon>
        <taxon>Ciliophora</taxon>
        <taxon>Intramacronucleata</taxon>
        <taxon>Oligohymenophorea</taxon>
        <taxon>Peniculida</taxon>
        <taxon>Parameciidae</taxon>
        <taxon>Paramecium</taxon>
    </lineage>
</organism>
<dbReference type="Proteomes" id="UP000692954">
    <property type="component" value="Unassembled WGS sequence"/>
</dbReference>
<proteinExistence type="predicted"/>
<evidence type="ECO:0000256" key="1">
    <source>
        <dbReference type="SAM" id="Coils"/>
    </source>
</evidence>
<evidence type="ECO:0000256" key="2">
    <source>
        <dbReference type="SAM" id="MobiDB-lite"/>
    </source>
</evidence>
<reference evidence="3" key="1">
    <citation type="submission" date="2021-01" db="EMBL/GenBank/DDBJ databases">
        <authorList>
            <consortium name="Genoscope - CEA"/>
            <person name="William W."/>
        </authorList>
    </citation>
    <scope>NUCLEOTIDE SEQUENCE</scope>
</reference>
<gene>
    <name evidence="3" type="ORF">PSON_ATCC_30995.1.T0040023</name>
</gene>